<comment type="caution">
    <text evidence="2">The sequence shown here is derived from an EMBL/GenBank/DDBJ whole genome shotgun (WGS) entry which is preliminary data.</text>
</comment>
<reference evidence="2" key="2">
    <citation type="submission" date="2023-01" db="EMBL/GenBank/DDBJ databases">
        <title>Gilvimarinus xylanilyticus HB14 isolated from Caulerpa lentillifera aquaculture base in Hainan, China.</title>
        <authorList>
            <person name="Zhang Y.-J."/>
        </authorList>
    </citation>
    <scope>NUCLEOTIDE SEQUENCE</scope>
    <source>
        <strain evidence="2">HB14</strain>
    </source>
</reference>
<keyword evidence="3" id="KW-1185">Reference proteome</keyword>
<evidence type="ECO:0000256" key="1">
    <source>
        <dbReference type="SAM" id="MobiDB-lite"/>
    </source>
</evidence>
<dbReference type="Proteomes" id="UP001139319">
    <property type="component" value="Unassembled WGS sequence"/>
</dbReference>
<dbReference type="AlphaFoldDB" id="A0A9X2HWM8"/>
<dbReference type="InterPro" id="IPR012434">
    <property type="entry name" value="DUF1631"/>
</dbReference>
<organism evidence="2 3">
    <name type="scientific">Gilvimarinus xylanilyticus</name>
    <dbReference type="NCBI Taxonomy" id="2944139"/>
    <lineage>
        <taxon>Bacteria</taxon>
        <taxon>Pseudomonadati</taxon>
        <taxon>Pseudomonadota</taxon>
        <taxon>Gammaproteobacteria</taxon>
        <taxon>Cellvibrionales</taxon>
        <taxon>Cellvibrionaceae</taxon>
        <taxon>Gilvimarinus</taxon>
    </lineage>
</organism>
<gene>
    <name evidence="2" type="ORF">M6D89_10685</name>
</gene>
<dbReference type="RefSeq" id="WP_253968061.1">
    <property type="nucleotide sequence ID" value="NZ_JAMFTH010000003.1"/>
</dbReference>
<dbReference type="Pfam" id="PF07793">
    <property type="entry name" value="DUF1631"/>
    <property type="match status" value="1"/>
</dbReference>
<reference evidence="2" key="1">
    <citation type="submission" date="2022-05" db="EMBL/GenBank/DDBJ databases">
        <authorList>
            <person name="Sun H.-N."/>
        </authorList>
    </citation>
    <scope>NUCLEOTIDE SEQUENCE</scope>
    <source>
        <strain evidence="2">HB14</strain>
    </source>
</reference>
<feature type="region of interest" description="Disordered" evidence="1">
    <location>
        <begin position="241"/>
        <end position="277"/>
    </location>
</feature>
<accession>A0A9X2HWM8</accession>
<sequence length="780" mass="87010">MDKSDSDNLADSARRSMGEAHSPLSAAQIARCIDASVATAVEYITHNFPRFWDEWITSVQKREENARSNKEQLALAEVVKLLQQRATYIQRQYVSLIEQNFTDFSRQELTKPAGQERFSRNEGLSLVDNSELEETIAITSICHRADTQLADVLWALQQRLSLMNGGKKIDEKGNPVSPVQLCDALRRAMAELALDTRIKVLGYKHFEAALIKPLAEFYDELNRYLADENILPNLRFTAQRSAEANPGKTAEKSTADASDETSAPDSAQGAGQLPRRRATDRIFADSPHSDPAEYQQGLVSAIKLLQTHLGGSLAAQAGTAPPSGGRRAQDGNPAVAAAPLVGAVSVLQQQLAGQSQALADIPMTQVQPQSVSEVSARLVSELKQAGESNTRSDELHTIELVGLLFEYILSDEQLPDSVKALLSYLHTPVLKLAFIDKDFFENVDHPARILLNQMAEAGSRWVSNDGTSQYNIYEKIRTCVFQVLENFGNDVKVFAETSLDFSAFIRNVSRRQELMEKRALEKARGEEKLREAKILVNTQISRLIDGRDLPSPVLLLLLLPWSDYLSFIILRYGQDSEEFERALSVGQHLIWTIEPKLLEADKVRQLDVQDKLMAELQKGFDTIGYEQSKSRKLLDAIKSLQTLALKSQQAEPAPEPMRNKLESMAAEKAGTLNQQITQASAEESELIEKLKLIEFGTWLEDDKGKRLKVAWYNHKTMNYMLVDQQGRKVSMTSALQMARAMIAGNLRVIAGSAKPFFERALENIYHSLNARASAELLQQE</sequence>
<protein>
    <submittedName>
        <fullName evidence="2">DUF1631 domain-containing protein</fullName>
    </submittedName>
</protein>
<name>A0A9X2HWM8_9GAMM</name>
<dbReference type="EMBL" id="JAMFTH010000003">
    <property type="protein sequence ID" value="MCP8899763.1"/>
    <property type="molecule type" value="Genomic_DNA"/>
</dbReference>
<evidence type="ECO:0000313" key="2">
    <source>
        <dbReference type="EMBL" id="MCP8899763.1"/>
    </source>
</evidence>
<evidence type="ECO:0000313" key="3">
    <source>
        <dbReference type="Proteomes" id="UP001139319"/>
    </source>
</evidence>
<proteinExistence type="predicted"/>